<dbReference type="Gene3D" id="3.10.20.30">
    <property type="match status" value="1"/>
</dbReference>
<dbReference type="PANTHER" id="PTHR34472">
    <property type="entry name" value="SULFUR CARRIER PROTEIN THIS"/>
    <property type="match status" value="1"/>
</dbReference>
<evidence type="ECO:0000313" key="2">
    <source>
        <dbReference type="Proteomes" id="UP000279994"/>
    </source>
</evidence>
<evidence type="ECO:0000313" key="1">
    <source>
        <dbReference type="EMBL" id="RNM12153.1"/>
    </source>
</evidence>
<dbReference type="InterPro" id="IPR012675">
    <property type="entry name" value="Beta-grasp_dom_sf"/>
</dbReference>
<accession>A0A3N0GI42</accession>
<comment type="caution">
    <text evidence="1">The sequence shown here is derived from an EMBL/GenBank/DDBJ whole genome shotgun (WGS) entry which is preliminary data.</text>
</comment>
<dbReference type="InterPro" id="IPR010035">
    <property type="entry name" value="Thi_S"/>
</dbReference>
<keyword evidence="2" id="KW-1185">Reference proteome</keyword>
<protein>
    <submittedName>
        <fullName evidence="1">Sulfur carrier protein ThiS</fullName>
    </submittedName>
</protein>
<reference evidence="1 2" key="1">
    <citation type="submission" date="2018-11" db="EMBL/GenBank/DDBJ databases">
        <authorList>
            <person name="Li F."/>
        </authorList>
    </citation>
    <scope>NUCLEOTIDE SEQUENCE [LARGE SCALE GENOMIC DNA]</scope>
    <source>
        <strain evidence="1 2">Gsoil 818</strain>
    </source>
</reference>
<dbReference type="PANTHER" id="PTHR34472:SF1">
    <property type="entry name" value="SULFUR CARRIER PROTEIN THIS"/>
    <property type="match status" value="1"/>
</dbReference>
<organism evidence="1 2">
    <name type="scientific">Nocardioides pocheonensis</name>
    <dbReference type="NCBI Taxonomy" id="661485"/>
    <lineage>
        <taxon>Bacteria</taxon>
        <taxon>Bacillati</taxon>
        <taxon>Actinomycetota</taxon>
        <taxon>Actinomycetes</taxon>
        <taxon>Propionibacteriales</taxon>
        <taxon>Nocardioidaceae</taxon>
        <taxon>Nocardioides</taxon>
    </lineage>
</organism>
<dbReference type="CDD" id="cd00565">
    <property type="entry name" value="Ubl_ThiS"/>
    <property type="match status" value="1"/>
</dbReference>
<name>A0A3N0GI42_9ACTN</name>
<dbReference type="EMBL" id="RJSF01000046">
    <property type="protein sequence ID" value="RNM12153.1"/>
    <property type="molecule type" value="Genomic_DNA"/>
</dbReference>
<dbReference type="Proteomes" id="UP000279994">
    <property type="component" value="Unassembled WGS sequence"/>
</dbReference>
<gene>
    <name evidence="1" type="primary">thiS</name>
    <name evidence="1" type="ORF">EFL26_20315</name>
</gene>
<dbReference type="InterPro" id="IPR016155">
    <property type="entry name" value="Mopterin_synth/thiamin_S_b"/>
</dbReference>
<dbReference type="NCBIfam" id="TIGR01683">
    <property type="entry name" value="thiS"/>
    <property type="match status" value="1"/>
</dbReference>
<dbReference type="OrthoDB" id="163636at2"/>
<dbReference type="InterPro" id="IPR003749">
    <property type="entry name" value="ThiS/MoaD-like"/>
</dbReference>
<dbReference type="RefSeq" id="WP_123224733.1">
    <property type="nucleotide sequence ID" value="NZ_RJSF01000046.1"/>
</dbReference>
<proteinExistence type="predicted"/>
<dbReference type="Pfam" id="PF02597">
    <property type="entry name" value="ThiS"/>
    <property type="match status" value="1"/>
</dbReference>
<sequence length="66" mass="6757">MTIVLNGSTHAGAATVADLIEVHLGARAPRGVAVAVDGEVVPRDRWPRTQLDEGAVVEVVTAVQGG</sequence>
<dbReference type="AlphaFoldDB" id="A0A3N0GI42"/>
<dbReference type="SUPFAM" id="SSF54285">
    <property type="entry name" value="MoaD/ThiS"/>
    <property type="match status" value="1"/>
</dbReference>